<dbReference type="HOGENOM" id="CLU_1428941_0_0_1"/>
<evidence type="ECO:0000256" key="2">
    <source>
        <dbReference type="SAM" id="SignalP"/>
    </source>
</evidence>
<evidence type="ECO:0000313" key="3">
    <source>
        <dbReference type="EMBL" id="KDB20464.1"/>
    </source>
</evidence>
<feature type="signal peptide" evidence="2">
    <location>
        <begin position="1"/>
        <end position="19"/>
    </location>
</feature>
<reference evidence="3 4" key="1">
    <citation type="submission" date="2014-02" db="EMBL/GenBank/DDBJ databases">
        <title>The Genome Sequence of Trichophyton interdigitale MR816.</title>
        <authorList>
            <consortium name="The Broad Institute Genomics Platform"/>
            <person name="Cuomo C.A."/>
            <person name="White T.C."/>
            <person name="Graser Y."/>
            <person name="Martinez-Rossi N."/>
            <person name="Heitman J."/>
            <person name="Young S.K."/>
            <person name="Zeng Q."/>
            <person name="Gargeya S."/>
            <person name="Abouelleil A."/>
            <person name="Alvarado L."/>
            <person name="Chapman S.B."/>
            <person name="Gainer-Dewar J."/>
            <person name="Goldberg J."/>
            <person name="Griggs A."/>
            <person name="Gujja S."/>
            <person name="Hansen M."/>
            <person name="Howarth C."/>
            <person name="Imamovic A."/>
            <person name="Larimer J."/>
            <person name="Martinez D."/>
            <person name="Murphy C."/>
            <person name="Pearson M.D."/>
            <person name="Persinoti G."/>
            <person name="Poon T."/>
            <person name="Priest M."/>
            <person name="Roberts A.D."/>
            <person name="Saif S."/>
            <person name="Shea T.D."/>
            <person name="Sykes S.N."/>
            <person name="Wortman J."/>
            <person name="Nusbaum C."/>
            <person name="Birren B."/>
        </authorList>
    </citation>
    <scope>NUCLEOTIDE SEQUENCE [LARGE SCALE GENOMIC DNA]</scope>
    <source>
        <strain evidence="3 4">MR816</strain>
    </source>
</reference>
<comment type="caution">
    <text evidence="3">The sequence shown here is derived from an EMBL/GenBank/DDBJ whole genome shotgun (WGS) entry which is preliminary data.</text>
</comment>
<dbReference type="Proteomes" id="UP000024533">
    <property type="component" value="Unassembled WGS sequence"/>
</dbReference>
<evidence type="ECO:0000313" key="4">
    <source>
        <dbReference type="Proteomes" id="UP000024533"/>
    </source>
</evidence>
<evidence type="ECO:0000256" key="1">
    <source>
        <dbReference type="SAM" id="MobiDB-lite"/>
    </source>
</evidence>
<sequence length="206" mass="22913">MTELQAAIIFSFLSSAAWAIVAPAPPSQQASLHPPGQLFGEVRTTHKYVSQEGYDCEFATNELQNGRREMAMYQSMTNELNGKLASTEGQLEKRQPEEENGEVTGSQPSQTLARQRNINGALAGSQPAAESHARDVAAQVKHRSQFQACQHRVWLERVLSTDELMACQTRLLGKSGRLKQALEPPRYSSLLDSKLSRRSFRRSVRA</sequence>
<feature type="chain" id="PRO_5001574364" evidence="2">
    <location>
        <begin position="20"/>
        <end position="206"/>
    </location>
</feature>
<keyword evidence="2" id="KW-0732">Signal</keyword>
<keyword evidence="4" id="KW-1185">Reference proteome</keyword>
<feature type="region of interest" description="Disordered" evidence="1">
    <location>
        <begin position="89"/>
        <end position="111"/>
    </location>
</feature>
<dbReference type="EMBL" id="AOKY01000784">
    <property type="protein sequence ID" value="KDB20464.1"/>
    <property type="molecule type" value="Genomic_DNA"/>
</dbReference>
<name>A0A059IY69_TRIIM</name>
<dbReference type="AlphaFoldDB" id="A0A059IY69"/>
<proteinExistence type="predicted"/>
<accession>A0A059IY69</accession>
<protein>
    <submittedName>
        <fullName evidence="3">Uncharacterized protein</fullName>
    </submittedName>
</protein>
<gene>
    <name evidence="3" type="ORF">H109_07581</name>
</gene>
<organism evidence="3 4">
    <name type="scientific">Trichophyton interdigitale (strain MR816)</name>
    <dbReference type="NCBI Taxonomy" id="1215338"/>
    <lineage>
        <taxon>Eukaryota</taxon>
        <taxon>Fungi</taxon>
        <taxon>Dikarya</taxon>
        <taxon>Ascomycota</taxon>
        <taxon>Pezizomycotina</taxon>
        <taxon>Eurotiomycetes</taxon>
        <taxon>Eurotiomycetidae</taxon>
        <taxon>Onygenales</taxon>
        <taxon>Arthrodermataceae</taxon>
        <taxon>Trichophyton</taxon>
    </lineage>
</organism>